<dbReference type="SUPFAM" id="SSF117074">
    <property type="entry name" value="Hypothetical protein PA1324"/>
    <property type="match status" value="1"/>
</dbReference>
<name>A0A840FPM9_9BURK</name>
<dbReference type="PROSITE" id="PS51257">
    <property type="entry name" value="PROKAR_LIPOPROTEIN"/>
    <property type="match status" value="1"/>
</dbReference>
<dbReference type="AlphaFoldDB" id="A0A840FPM9"/>
<feature type="region of interest" description="Disordered" evidence="1">
    <location>
        <begin position="801"/>
        <end position="820"/>
    </location>
</feature>
<gene>
    <name evidence="3" type="ORF">GGD71_002835</name>
</gene>
<reference evidence="3 4" key="1">
    <citation type="submission" date="2020-08" db="EMBL/GenBank/DDBJ databases">
        <title>Genomic Encyclopedia of Type Strains, Phase IV (KMG-V): Genome sequencing to study the core and pangenomes of soil and plant-associated prokaryotes.</title>
        <authorList>
            <person name="Whitman W."/>
        </authorList>
    </citation>
    <scope>NUCLEOTIDE SEQUENCE [LARGE SCALE GENOMIC DNA]</scope>
    <source>
        <strain evidence="3 4">34/80</strain>
    </source>
</reference>
<dbReference type="RefSeq" id="WP_184638477.1">
    <property type="nucleotide sequence ID" value="NZ_JACIFZ010000002.1"/>
</dbReference>
<feature type="chain" id="PRO_5032490797" description="Phosphoesterase" evidence="2">
    <location>
        <begin position="23"/>
        <end position="820"/>
    </location>
</feature>
<keyword evidence="2" id="KW-0732">Signal</keyword>
<comment type="caution">
    <text evidence="3">The sequence shown here is derived from an EMBL/GenBank/DDBJ whole genome shotgun (WGS) entry which is preliminary data.</text>
</comment>
<evidence type="ECO:0000256" key="1">
    <source>
        <dbReference type="SAM" id="MobiDB-lite"/>
    </source>
</evidence>
<evidence type="ECO:0008006" key="5">
    <source>
        <dbReference type="Google" id="ProtNLM"/>
    </source>
</evidence>
<accession>A0A840FPM9</accession>
<dbReference type="EMBL" id="JACIFZ010000002">
    <property type="protein sequence ID" value="MBB4222075.1"/>
    <property type="molecule type" value="Genomic_DNA"/>
</dbReference>
<organism evidence="3 4">
    <name type="scientific">Variovorax guangxiensis</name>
    <dbReference type="NCBI Taxonomy" id="1775474"/>
    <lineage>
        <taxon>Bacteria</taxon>
        <taxon>Pseudomonadati</taxon>
        <taxon>Pseudomonadota</taxon>
        <taxon>Betaproteobacteria</taxon>
        <taxon>Burkholderiales</taxon>
        <taxon>Comamonadaceae</taxon>
        <taxon>Variovorax</taxon>
    </lineage>
</organism>
<proteinExistence type="predicted"/>
<feature type="compositionally biased region" description="Polar residues" evidence="1">
    <location>
        <begin position="803"/>
        <end position="820"/>
    </location>
</feature>
<protein>
    <recommendedName>
        <fullName evidence="5">Phosphoesterase</fullName>
    </recommendedName>
</protein>
<feature type="signal peptide" evidence="2">
    <location>
        <begin position="1"/>
        <end position="22"/>
    </location>
</feature>
<evidence type="ECO:0000313" key="4">
    <source>
        <dbReference type="Proteomes" id="UP000524450"/>
    </source>
</evidence>
<evidence type="ECO:0000256" key="2">
    <source>
        <dbReference type="SAM" id="SignalP"/>
    </source>
</evidence>
<dbReference type="Gene3D" id="3.40.720.10">
    <property type="entry name" value="Alkaline Phosphatase, subunit A"/>
    <property type="match status" value="1"/>
</dbReference>
<dbReference type="InterPro" id="IPR017850">
    <property type="entry name" value="Alkaline_phosphatase_core_sf"/>
</dbReference>
<dbReference type="Proteomes" id="UP000524450">
    <property type="component" value="Unassembled WGS sequence"/>
</dbReference>
<sequence length="820" mass="85454">MTIFDKKILLSSLTTVAACVLAACGGGGGGSSGFFPITTPPTSTTGATPTTFSGVVAASGYVPGSSTGNPTLKAGYYQKATVFVDANGNGVLDSGEASTVTDASGKFTLTTTQTGQLVADIGASAINTATGAAAGSHLILRASAAQVADQGTDKIVISPMSSEAQRLVEANGSSYAAEKANLVARLNGPAFNLGTAAFTDPLADVNTLSGATQYAALYEDNQLTNRYTYATAKLDRKDLFPDNLAVAGGDPRLVGLSGVTLTNRDGSQATPTLPSQKQAPITFAQAQQAAFNVEGVPAYDNIFIIVEENKSTDVIVGNPRAANINYILNNYNQLKTYYSTGNPSEPNYTALGGGDDFGIHDDNWFGCGAAAPYDIKDVAFAGGTASDGQVMPTQGALPPANSKARSGYSDPNDLICGDHPTGGTVHNVPGSNLFTAMSKAGLTIRTYSESMNPGQDVRADSILDNSVTATYDSSKLKGATNLDGSAPPTLVGSPSFPAQGGLYKVKHGPSIAFQGARSLPDFVANNRTIFGTQYQEADWLNSSIYPVPKGWIYDQFGKDLDVGDVGNINFIVPDQCDDMHGVGKDTSCANTNNDGQAAGTTRADIYLGMVINKIRSSALWKNPQKRVAIVVMYDEGEGGSNGSCCGWNAGGPNSGAAPVTVDASGKAAATTPPPNYAGGNFGHGNSIFGIMTNQQDVGTAKKQVADSDSYSHFSFLRTLQDMFQIADPAVDASYLNRTKYTEAFITANILALPEYQGSADTHFDSVRPINHAYVIPANYTQKLYANDIVGVQDPVTGKLEGQITPQVGPDTSQNNVWATR</sequence>
<evidence type="ECO:0000313" key="3">
    <source>
        <dbReference type="EMBL" id="MBB4222075.1"/>
    </source>
</evidence>